<evidence type="ECO:0000256" key="2">
    <source>
        <dbReference type="SAM" id="SignalP"/>
    </source>
</evidence>
<gene>
    <name evidence="3" type="ORF">NYQ28_14920</name>
</gene>
<reference evidence="3 4" key="1">
    <citation type="submission" date="2022-08" db="EMBL/GenBank/DDBJ databases">
        <title>Taxonomy of Curtobacterium flaccumfaciens.</title>
        <authorList>
            <person name="Osdaghi E."/>
            <person name="Taghavi S.M."/>
            <person name="Hamidizade M."/>
            <person name="Abachi H."/>
            <person name="Fazliarab A."/>
            <person name="Baeyen S."/>
            <person name="Portier P."/>
            <person name="Van Vaerenbergh J."/>
            <person name="Jacques M.-A."/>
        </authorList>
    </citation>
    <scope>NUCLEOTIDE SEQUENCE [LARGE SCALE GENOMIC DNA]</scope>
    <source>
        <strain evidence="3 4">LMG8786T</strain>
    </source>
</reference>
<dbReference type="Proteomes" id="UP001652264">
    <property type="component" value="Unassembled WGS sequence"/>
</dbReference>
<sequence length="224" mass="23147">MRITSKRSALWALPLGAVLLSLTLAAPAHADATTADTDQPVLSSTLTITNSDGTSSTTSSTGTLQSVRDVTPADDVNADQPAQVASRAAASPAVAGPQGTKLLCNKFYKFSDANLSYTVQHQCGGNTVPWGIKLSPAACATATGLVTEAPQHWTKNGKSQQAQSGHTVNCSYQFHGNYSGSPDGTHIAYSGVYTWRVKGNGTATLQVYGSFTATGNRCGSATSC</sequence>
<feature type="chain" id="PRO_5046349715" evidence="2">
    <location>
        <begin position="31"/>
        <end position="224"/>
    </location>
</feature>
<evidence type="ECO:0000313" key="4">
    <source>
        <dbReference type="Proteomes" id="UP001652264"/>
    </source>
</evidence>
<accession>A0ABT2HKQ8</accession>
<evidence type="ECO:0000313" key="3">
    <source>
        <dbReference type="EMBL" id="MCS6523859.1"/>
    </source>
</evidence>
<dbReference type="GeneID" id="95325030"/>
<name>A0ABT2HKQ8_9MICO</name>
<organism evidence="3 4">
    <name type="scientific">Curtobacterium citreum</name>
    <dbReference type="NCBI Taxonomy" id="2036"/>
    <lineage>
        <taxon>Bacteria</taxon>
        <taxon>Bacillati</taxon>
        <taxon>Actinomycetota</taxon>
        <taxon>Actinomycetes</taxon>
        <taxon>Micrococcales</taxon>
        <taxon>Microbacteriaceae</taxon>
        <taxon>Curtobacterium</taxon>
    </lineage>
</organism>
<protein>
    <submittedName>
        <fullName evidence="3">Uncharacterized protein</fullName>
    </submittedName>
</protein>
<keyword evidence="2" id="KW-0732">Signal</keyword>
<feature type="compositionally biased region" description="Low complexity" evidence="1">
    <location>
        <begin position="47"/>
        <end position="63"/>
    </location>
</feature>
<keyword evidence="4" id="KW-1185">Reference proteome</keyword>
<dbReference type="RefSeq" id="WP_141862538.1">
    <property type="nucleotide sequence ID" value="NZ_BMNV01000011.1"/>
</dbReference>
<feature type="signal peptide" evidence="2">
    <location>
        <begin position="1"/>
        <end position="30"/>
    </location>
</feature>
<proteinExistence type="predicted"/>
<dbReference type="EMBL" id="JANVAD010000009">
    <property type="protein sequence ID" value="MCS6523859.1"/>
    <property type="molecule type" value="Genomic_DNA"/>
</dbReference>
<feature type="region of interest" description="Disordered" evidence="1">
    <location>
        <begin position="46"/>
        <end position="67"/>
    </location>
</feature>
<comment type="caution">
    <text evidence="3">The sequence shown here is derived from an EMBL/GenBank/DDBJ whole genome shotgun (WGS) entry which is preliminary data.</text>
</comment>
<evidence type="ECO:0000256" key="1">
    <source>
        <dbReference type="SAM" id="MobiDB-lite"/>
    </source>
</evidence>